<evidence type="ECO:0000313" key="1">
    <source>
        <dbReference type="EMBL" id="KAJ0211858.1"/>
    </source>
</evidence>
<comment type="caution">
    <text evidence="1">The sequence shown here is derived from an EMBL/GenBank/DDBJ whole genome shotgun (WGS) entry which is preliminary data.</text>
</comment>
<gene>
    <name evidence="1" type="ORF">LSAT_V11C400197960</name>
</gene>
<accession>A0A9R1VTX0</accession>
<name>A0A9R1VTX0_LACSA</name>
<sequence>MDPNQNIPSNFRNRKPDNAFALDTTHRQFPTMESPQVGFVNLLQTEEEEKLAEAWLLASQDPIEEDAQTFSYFRRNSKWHDIRLKCTEFGGIYNNLQNIRKSGSNDFDVFKAALDQFEKTTSIRKAFPYSDQETSVQLPNNQTGEHTSTSMMTRLILKTINLFFGPLEEIKRKAGSSIWGSSVIGHFEEKFDRYVHIQETKVEMLSRMERKMIDAQTSFQEMQTTLHTKTDMKILKLKANDLKGEDLEIFLAMEESV</sequence>
<dbReference type="Proteomes" id="UP000235145">
    <property type="component" value="Unassembled WGS sequence"/>
</dbReference>
<proteinExistence type="predicted"/>
<keyword evidence="2" id="KW-1185">Reference proteome</keyword>
<dbReference type="PANTHER" id="PTHR45023">
    <property type="match status" value="1"/>
</dbReference>
<reference evidence="1 2" key="1">
    <citation type="journal article" date="2017" name="Nat. Commun.">
        <title>Genome assembly with in vitro proximity ligation data and whole-genome triplication in lettuce.</title>
        <authorList>
            <person name="Reyes-Chin-Wo S."/>
            <person name="Wang Z."/>
            <person name="Yang X."/>
            <person name="Kozik A."/>
            <person name="Arikit S."/>
            <person name="Song C."/>
            <person name="Xia L."/>
            <person name="Froenicke L."/>
            <person name="Lavelle D.O."/>
            <person name="Truco M.J."/>
            <person name="Xia R."/>
            <person name="Zhu S."/>
            <person name="Xu C."/>
            <person name="Xu H."/>
            <person name="Xu X."/>
            <person name="Cox K."/>
            <person name="Korf I."/>
            <person name="Meyers B.C."/>
            <person name="Michelmore R.W."/>
        </authorList>
    </citation>
    <scope>NUCLEOTIDE SEQUENCE [LARGE SCALE GENOMIC DNA]</scope>
    <source>
        <strain evidence="2">cv. Salinas</strain>
        <tissue evidence="1">Seedlings</tissue>
    </source>
</reference>
<evidence type="ECO:0000313" key="2">
    <source>
        <dbReference type="Proteomes" id="UP000235145"/>
    </source>
</evidence>
<dbReference type="AlphaFoldDB" id="A0A9R1VTX0"/>
<dbReference type="EMBL" id="NBSK02000004">
    <property type="protein sequence ID" value="KAJ0211858.1"/>
    <property type="molecule type" value="Genomic_DNA"/>
</dbReference>
<organism evidence="1 2">
    <name type="scientific">Lactuca sativa</name>
    <name type="common">Garden lettuce</name>
    <dbReference type="NCBI Taxonomy" id="4236"/>
    <lineage>
        <taxon>Eukaryota</taxon>
        <taxon>Viridiplantae</taxon>
        <taxon>Streptophyta</taxon>
        <taxon>Embryophyta</taxon>
        <taxon>Tracheophyta</taxon>
        <taxon>Spermatophyta</taxon>
        <taxon>Magnoliopsida</taxon>
        <taxon>eudicotyledons</taxon>
        <taxon>Gunneridae</taxon>
        <taxon>Pentapetalae</taxon>
        <taxon>asterids</taxon>
        <taxon>campanulids</taxon>
        <taxon>Asterales</taxon>
        <taxon>Asteraceae</taxon>
        <taxon>Cichorioideae</taxon>
        <taxon>Cichorieae</taxon>
        <taxon>Lactucinae</taxon>
        <taxon>Lactuca</taxon>
    </lineage>
</organism>
<dbReference type="PANTHER" id="PTHR45023:SF14">
    <property type="entry name" value="GLUTATHIONE TRANSFERASE"/>
    <property type="match status" value="1"/>
</dbReference>
<protein>
    <submittedName>
        <fullName evidence="1">Uncharacterized protein</fullName>
    </submittedName>
</protein>